<proteinExistence type="predicted"/>
<reference evidence="3 4" key="1">
    <citation type="journal article" date="2019" name="Emerg. Microbes Infect.">
        <title>Comprehensive subspecies identification of 175 nontuberculous mycobacteria species based on 7547 genomic profiles.</title>
        <authorList>
            <person name="Matsumoto Y."/>
            <person name="Kinjo T."/>
            <person name="Motooka D."/>
            <person name="Nabeya D."/>
            <person name="Jung N."/>
            <person name="Uechi K."/>
            <person name="Horii T."/>
            <person name="Iida T."/>
            <person name="Fujita J."/>
            <person name="Nakamura S."/>
        </authorList>
    </citation>
    <scope>NUCLEOTIDE SEQUENCE [LARGE SCALE GENOMIC DNA]</scope>
    <source>
        <strain evidence="3 4">JCM 6399</strain>
    </source>
</reference>
<dbReference type="PANTHER" id="PTHR43048">
    <property type="entry name" value="METHYLMALONYL-COA EPIMERASE"/>
    <property type="match status" value="1"/>
</dbReference>
<dbReference type="GO" id="GO:0046491">
    <property type="term" value="P:L-methylmalonyl-CoA metabolic process"/>
    <property type="evidence" value="ECO:0007669"/>
    <property type="project" value="TreeGrafter"/>
</dbReference>
<protein>
    <submittedName>
        <fullName evidence="3">Glyoxalase</fullName>
    </submittedName>
</protein>
<feature type="domain" description="VOC" evidence="2">
    <location>
        <begin position="6"/>
        <end position="144"/>
    </location>
</feature>
<accession>A0A9W4BB68</accession>
<dbReference type="Proteomes" id="UP000465785">
    <property type="component" value="Chromosome"/>
</dbReference>
<dbReference type="PROSITE" id="PS51819">
    <property type="entry name" value="VOC"/>
    <property type="match status" value="1"/>
</dbReference>
<dbReference type="InterPro" id="IPR029068">
    <property type="entry name" value="Glyas_Bleomycin-R_OHBP_Dase"/>
</dbReference>
<gene>
    <name evidence="3" type="ORF">MGALJ_32270</name>
</gene>
<dbReference type="EMBL" id="AP022601">
    <property type="protein sequence ID" value="BBY93558.1"/>
    <property type="molecule type" value="Genomic_DNA"/>
</dbReference>
<keyword evidence="4" id="KW-1185">Reference proteome</keyword>
<dbReference type="SUPFAM" id="SSF54593">
    <property type="entry name" value="Glyoxalase/Bleomycin resistance protein/Dihydroxybiphenyl dioxygenase"/>
    <property type="match status" value="1"/>
</dbReference>
<dbReference type="KEGG" id="mgau:MGALJ_32270"/>
<dbReference type="GO" id="GO:0004493">
    <property type="term" value="F:methylmalonyl-CoA epimerase activity"/>
    <property type="evidence" value="ECO:0007669"/>
    <property type="project" value="TreeGrafter"/>
</dbReference>
<dbReference type="GO" id="GO:0004462">
    <property type="term" value="F:lactoylglutathione lyase activity"/>
    <property type="evidence" value="ECO:0007669"/>
    <property type="project" value="InterPro"/>
</dbReference>
<evidence type="ECO:0000313" key="3">
    <source>
        <dbReference type="EMBL" id="BBY93558.1"/>
    </source>
</evidence>
<organism evidence="3 4">
    <name type="scientific">Mycobacterium gallinarum</name>
    <dbReference type="NCBI Taxonomy" id="39689"/>
    <lineage>
        <taxon>Bacteria</taxon>
        <taxon>Bacillati</taxon>
        <taxon>Actinomycetota</taxon>
        <taxon>Actinomycetes</taxon>
        <taxon>Mycobacteriales</taxon>
        <taxon>Mycobacteriaceae</taxon>
        <taxon>Mycobacterium</taxon>
    </lineage>
</organism>
<dbReference type="AlphaFoldDB" id="A0A9W4BB68"/>
<evidence type="ECO:0000313" key="4">
    <source>
        <dbReference type="Proteomes" id="UP000465785"/>
    </source>
</evidence>
<keyword evidence="1" id="KW-0479">Metal-binding</keyword>
<name>A0A9W4BB68_9MYCO</name>
<dbReference type="PROSITE" id="PS00934">
    <property type="entry name" value="GLYOXALASE_I_1"/>
    <property type="match status" value="1"/>
</dbReference>
<dbReference type="Pfam" id="PF00903">
    <property type="entry name" value="Glyoxalase"/>
    <property type="match status" value="1"/>
</dbReference>
<dbReference type="GO" id="GO:0046872">
    <property type="term" value="F:metal ion binding"/>
    <property type="evidence" value="ECO:0007669"/>
    <property type="project" value="UniProtKB-KW"/>
</dbReference>
<evidence type="ECO:0000259" key="2">
    <source>
        <dbReference type="PROSITE" id="PS51819"/>
    </source>
</evidence>
<dbReference type="InterPro" id="IPR051785">
    <property type="entry name" value="MMCE/EMCE_epimerase"/>
</dbReference>
<dbReference type="RefSeq" id="WP_163730473.1">
    <property type="nucleotide sequence ID" value="NZ_AP022601.1"/>
</dbReference>
<evidence type="ECO:0000256" key="1">
    <source>
        <dbReference type="ARBA" id="ARBA00022723"/>
    </source>
</evidence>
<sequence length="148" mass="16207">MSAEHRLTHVGLCVTDIERSTEFYCSALGFTKIGEMHVDDEVSARLLDVEDLVLDLVYLERDGFRLELLAYPTSGTTGDGAPRQMNALGFTHLSFRVDDADALATAVVEHGGQLLAHRTVVFSGGNRGLMLTDPDGNMLELIERIRAS</sequence>
<dbReference type="PANTHER" id="PTHR43048:SF3">
    <property type="entry name" value="METHYLMALONYL-COA EPIMERASE, MITOCHONDRIAL"/>
    <property type="match status" value="1"/>
</dbReference>
<dbReference type="InterPro" id="IPR004360">
    <property type="entry name" value="Glyas_Fos-R_dOase_dom"/>
</dbReference>
<dbReference type="CDD" id="cd06587">
    <property type="entry name" value="VOC"/>
    <property type="match status" value="1"/>
</dbReference>
<dbReference type="InterPro" id="IPR018146">
    <property type="entry name" value="Glyoxalase_1_CS"/>
</dbReference>
<dbReference type="InterPro" id="IPR037523">
    <property type="entry name" value="VOC_core"/>
</dbReference>
<dbReference type="Gene3D" id="3.10.180.10">
    <property type="entry name" value="2,3-Dihydroxybiphenyl 1,2-Dioxygenase, domain 1"/>
    <property type="match status" value="1"/>
</dbReference>